<accession>A0ABP8JZY5</accession>
<reference evidence="2" key="1">
    <citation type="journal article" date="2019" name="Int. J. Syst. Evol. Microbiol.">
        <title>The Global Catalogue of Microorganisms (GCM) 10K type strain sequencing project: providing services to taxonomists for standard genome sequencing and annotation.</title>
        <authorList>
            <consortium name="The Broad Institute Genomics Platform"/>
            <consortium name="The Broad Institute Genome Sequencing Center for Infectious Disease"/>
            <person name="Wu L."/>
            <person name="Ma J."/>
        </authorList>
    </citation>
    <scope>NUCLEOTIDE SEQUENCE [LARGE SCALE GENOMIC DNA]</scope>
    <source>
        <strain evidence="2">JCM 17809</strain>
    </source>
</reference>
<protein>
    <submittedName>
        <fullName evidence="1">Uncharacterized protein</fullName>
    </submittedName>
</protein>
<evidence type="ECO:0000313" key="2">
    <source>
        <dbReference type="Proteomes" id="UP001500945"/>
    </source>
</evidence>
<proteinExistence type="predicted"/>
<keyword evidence="2" id="KW-1185">Reference proteome</keyword>
<comment type="caution">
    <text evidence="1">The sequence shown here is derived from an EMBL/GenBank/DDBJ whole genome shotgun (WGS) entry which is preliminary data.</text>
</comment>
<gene>
    <name evidence="1" type="ORF">GCM10023168_04600</name>
</gene>
<dbReference type="EMBL" id="BAABGM010000002">
    <property type="protein sequence ID" value="GAA4398486.1"/>
    <property type="molecule type" value="Genomic_DNA"/>
</dbReference>
<name>A0ABP8JZY5_9MICO</name>
<sequence length="84" mass="8189">MSAAARVVKSPAATAVSTTSAEAIDSLGDGDGEADVVAGAGVEAAVSVSSLPQAAVVRARARMAATGSVRRIAKILSRVVLGLV</sequence>
<dbReference type="Proteomes" id="UP001500945">
    <property type="component" value="Unassembled WGS sequence"/>
</dbReference>
<organism evidence="1 2">
    <name type="scientific">Fodinibacter luteus</name>
    <dbReference type="NCBI Taxonomy" id="552064"/>
    <lineage>
        <taxon>Bacteria</taxon>
        <taxon>Bacillati</taxon>
        <taxon>Actinomycetota</taxon>
        <taxon>Actinomycetes</taxon>
        <taxon>Micrococcales</taxon>
        <taxon>Intrasporangiaceae</taxon>
        <taxon>Fodinibacter (ex Wang et al. 2009)</taxon>
    </lineage>
</organism>
<evidence type="ECO:0000313" key="1">
    <source>
        <dbReference type="EMBL" id="GAA4398486.1"/>
    </source>
</evidence>